<dbReference type="EMBL" id="KV891659">
    <property type="protein sequence ID" value="OON22886.1"/>
    <property type="molecule type" value="Genomic_DNA"/>
</dbReference>
<evidence type="ECO:0000313" key="6">
    <source>
        <dbReference type="EMBL" id="OON22886.1"/>
    </source>
</evidence>
<evidence type="ECO:0000313" key="7">
    <source>
        <dbReference type="Proteomes" id="UP000243686"/>
    </source>
</evidence>
<evidence type="ECO:0000256" key="5">
    <source>
        <dbReference type="SAM" id="Phobius"/>
    </source>
</evidence>
<evidence type="ECO:0000256" key="4">
    <source>
        <dbReference type="ARBA" id="ARBA00023136"/>
    </source>
</evidence>
<evidence type="ECO:0000256" key="3">
    <source>
        <dbReference type="ARBA" id="ARBA00022989"/>
    </source>
</evidence>
<keyword evidence="2 5" id="KW-0812">Transmembrane</keyword>
<dbReference type="Proteomes" id="UP000243686">
    <property type="component" value="Unassembled WGS sequence"/>
</dbReference>
<gene>
    <name evidence="6" type="ORF">X801_01205</name>
</gene>
<evidence type="ECO:0008006" key="8">
    <source>
        <dbReference type="Google" id="ProtNLM"/>
    </source>
</evidence>
<keyword evidence="7" id="KW-1185">Reference proteome</keyword>
<evidence type="ECO:0000256" key="2">
    <source>
        <dbReference type="ARBA" id="ARBA00022692"/>
    </source>
</evidence>
<accession>A0A1S8X889</accession>
<comment type="subcellular location">
    <subcellularLocation>
        <location evidence="1">Membrane</location>
        <topology evidence="1">Multi-pass membrane protein</topology>
    </subcellularLocation>
</comment>
<keyword evidence="4 5" id="KW-0472">Membrane</keyword>
<name>A0A1S8X889_OPIVI</name>
<reference evidence="6 7" key="1">
    <citation type="submission" date="2015-03" db="EMBL/GenBank/DDBJ databases">
        <title>Draft genome of the nematode, Opisthorchis viverrini.</title>
        <authorList>
            <person name="Mitreva M."/>
        </authorList>
    </citation>
    <scope>NUCLEOTIDE SEQUENCE [LARGE SCALE GENOMIC DNA]</scope>
    <source>
        <strain evidence="6">Khon Kaen</strain>
    </source>
</reference>
<dbReference type="Gene3D" id="1.20.120.350">
    <property type="entry name" value="Voltage-gated potassium channels. Chain C"/>
    <property type="match status" value="1"/>
</dbReference>
<keyword evidence="3 5" id="KW-1133">Transmembrane helix</keyword>
<sequence length="67" mass="7716">MSLGTLRSVCHYVVDIGPMFVIRRLVKSQKFYIAVVVLVLLNTLCVSIEFYGQPDWFTEFLCKSLLD</sequence>
<feature type="transmembrane region" description="Helical" evidence="5">
    <location>
        <begin position="31"/>
        <end position="51"/>
    </location>
</feature>
<protein>
    <recommendedName>
        <fullName evidence="8">Ion transport domain-containing protein</fullName>
    </recommendedName>
</protein>
<dbReference type="AlphaFoldDB" id="A0A1S8X889"/>
<proteinExistence type="predicted"/>
<organism evidence="6 7">
    <name type="scientific">Opisthorchis viverrini</name>
    <name type="common">Southeast Asian liver fluke</name>
    <dbReference type="NCBI Taxonomy" id="6198"/>
    <lineage>
        <taxon>Eukaryota</taxon>
        <taxon>Metazoa</taxon>
        <taxon>Spiralia</taxon>
        <taxon>Lophotrochozoa</taxon>
        <taxon>Platyhelminthes</taxon>
        <taxon>Trematoda</taxon>
        <taxon>Digenea</taxon>
        <taxon>Opisthorchiida</taxon>
        <taxon>Opisthorchiata</taxon>
        <taxon>Opisthorchiidae</taxon>
        <taxon>Opisthorchis</taxon>
    </lineage>
</organism>
<dbReference type="GO" id="GO:0016020">
    <property type="term" value="C:membrane"/>
    <property type="evidence" value="ECO:0007669"/>
    <property type="project" value="UniProtKB-SubCell"/>
</dbReference>
<evidence type="ECO:0000256" key="1">
    <source>
        <dbReference type="ARBA" id="ARBA00004141"/>
    </source>
</evidence>
<dbReference type="InterPro" id="IPR027359">
    <property type="entry name" value="Volt_channel_dom_sf"/>
</dbReference>